<dbReference type="OrthoDB" id="10251412at2759"/>
<reference evidence="15" key="1">
    <citation type="submission" date="2021-12" db="EMBL/GenBank/DDBJ databases">
        <authorList>
            <person name="Zaccaron A."/>
            <person name="Stergiopoulos I."/>
        </authorList>
    </citation>
    <scope>NUCLEOTIDE SEQUENCE</scope>
    <source>
        <strain evidence="15">Race5_Kim</strain>
    </source>
</reference>
<feature type="region of interest" description="Disordered" evidence="12">
    <location>
        <begin position="461"/>
        <end position="485"/>
    </location>
</feature>
<feature type="region of interest" description="Disordered" evidence="12">
    <location>
        <begin position="504"/>
        <end position="558"/>
    </location>
</feature>
<feature type="compositionally biased region" description="Acidic residues" evidence="12">
    <location>
        <begin position="537"/>
        <end position="552"/>
    </location>
</feature>
<evidence type="ECO:0000313" key="16">
    <source>
        <dbReference type="Proteomes" id="UP000756132"/>
    </source>
</evidence>
<feature type="transmembrane region" description="Helical" evidence="13">
    <location>
        <begin position="53"/>
        <end position="71"/>
    </location>
</feature>
<evidence type="ECO:0000256" key="8">
    <source>
        <dbReference type="ARBA" id="ARBA00022989"/>
    </source>
</evidence>
<dbReference type="Proteomes" id="UP000756132">
    <property type="component" value="Chromosome 5"/>
</dbReference>
<evidence type="ECO:0000256" key="11">
    <source>
        <dbReference type="ARBA" id="ARBA00048778"/>
    </source>
</evidence>
<keyword evidence="8 13" id="KW-1133">Transmembrane helix</keyword>
<comment type="similarity">
    <text evidence="2">Belongs to the AAA ATPase family. BCS1 subfamily.</text>
</comment>
<dbReference type="Pfam" id="PF00004">
    <property type="entry name" value="AAA"/>
    <property type="match status" value="1"/>
</dbReference>
<dbReference type="InterPro" id="IPR057495">
    <property type="entry name" value="AAA_lid_BCS1"/>
</dbReference>
<dbReference type="InterPro" id="IPR003959">
    <property type="entry name" value="ATPase_AAA_core"/>
</dbReference>
<evidence type="ECO:0000256" key="4">
    <source>
        <dbReference type="ARBA" id="ARBA00022741"/>
    </source>
</evidence>
<dbReference type="EMBL" id="CP090167">
    <property type="protein sequence ID" value="UJO17565.1"/>
    <property type="molecule type" value="Genomic_DNA"/>
</dbReference>
<keyword evidence="10 13" id="KW-0472">Membrane</keyword>
<keyword evidence="5" id="KW-0999">Mitochondrion inner membrane</keyword>
<gene>
    <name evidence="15" type="ORF">CLAFUR5_05496</name>
</gene>
<dbReference type="InterPro" id="IPR003593">
    <property type="entry name" value="AAA+_ATPase"/>
</dbReference>
<dbReference type="GeneID" id="71985374"/>
<proteinExistence type="inferred from homology"/>
<dbReference type="Pfam" id="PF08740">
    <property type="entry name" value="BCS1_N"/>
    <property type="match status" value="1"/>
</dbReference>
<dbReference type="Gene3D" id="3.40.50.300">
    <property type="entry name" value="P-loop containing nucleotide triphosphate hydrolases"/>
    <property type="match status" value="1"/>
</dbReference>
<evidence type="ECO:0000256" key="9">
    <source>
        <dbReference type="ARBA" id="ARBA00023128"/>
    </source>
</evidence>
<dbReference type="SUPFAM" id="SSF52540">
    <property type="entry name" value="P-loop containing nucleoside triphosphate hydrolases"/>
    <property type="match status" value="1"/>
</dbReference>
<keyword evidence="16" id="KW-1185">Reference proteome</keyword>
<comment type="subcellular location">
    <subcellularLocation>
        <location evidence="1">Mitochondrion inner membrane</location>
        <topology evidence="1">Single-pass membrane protein</topology>
    </subcellularLocation>
</comment>
<dbReference type="GO" id="GO:0016887">
    <property type="term" value="F:ATP hydrolysis activity"/>
    <property type="evidence" value="ECO:0007669"/>
    <property type="project" value="InterPro"/>
</dbReference>
<evidence type="ECO:0000256" key="10">
    <source>
        <dbReference type="ARBA" id="ARBA00023136"/>
    </source>
</evidence>
<evidence type="ECO:0000256" key="7">
    <source>
        <dbReference type="ARBA" id="ARBA00022840"/>
    </source>
</evidence>
<evidence type="ECO:0000256" key="5">
    <source>
        <dbReference type="ARBA" id="ARBA00022792"/>
    </source>
</evidence>
<dbReference type="InterPro" id="IPR014851">
    <property type="entry name" value="BCS1_N"/>
</dbReference>
<keyword evidence="7" id="KW-0067">ATP-binding</keyword>
<evidence type="ECO:0000256" key="12">
    <source>
        <dbReference type="SAM" id="MobiDB-lite"/>
    </source>
</evidence>
<keyword evidence="9" id="KW-0496">Mitochondrion</keyword>
<dbReference type="InterPro" id="IPR027417">
    <property type="entry name" value="P-loop_NTPase"/>
</dbReference>
<evidence type="ECO:0000256" key="13">
    <source>
        <dbReference type="SAM" id="Phobius"/>
    </source>
</evidence>
<dbReference type="GO" id="GO:0005524">
    <property type="term" value="F:ATP binding"/>
    <property type="evidence" value="ECO:0007669"/>
    <property type="project" value="UniProtKB-KW"/>
</dbReference>
<keyword evidence="4" id="KW-0547">Nucleotide-binding</keyword>
<dbReference type="PANTHER" id="PTHR23070">
    <property type="entry name" value="BCS1 AAA-TYPE ATPASE"/>
    <property type="match status" value="1"/>
</dbReference>
<comment type="catalytic activity">
    <reaction evidence="11">
        <text>ATP + H2O = ADP + phosphate + H(+)</text>
        <dbReference type="Rhea" id="RHEA:13065"/>
        <dbReference type="ChEBI" id="CHEBI:15377"/>
        <dbReference type="ChEBI" id="CHEBI:15378"/>
        <dbReference type="ChEBI" id="CHEBI:30616"/>
        <dbReference type="ChEBI" id="CHEBI:43474"/>
        <dbReference type="ChEBI" id="CHEBI:456216"/>
    </reaction>
    <physiologicalReaction direction="left-to-right" evidence="11">
        <dbReference type="Rhea" id="RHEA:13066"/>
    </physiologicalReaction>
</comment>
<keyword evidence="3 13" id="KW-0812">Transmembrane</keyword>
<keyword evidence="6" id="KW-0378">Hydrolase</keyword>
<reference evidence="15" key="2">
    <citation type="journal article" date="2022" name="Microb. Genom.">
        <title>A chromosome-scale genome assembly of the tomato pathogen Cladosporium fulvum reveals a compartmentalized genome architecture and the presence of a dispensable chromosome.</title>
        <authorList>
            <person name="Zaccaron A.Z."/>
            <person name="Chen L.H."/>
            <person name="Samaras A."/>
            <person name="Stergiopoulos I."/>
        </authorList>
    </citation>
    <scope>NUCLEOTIDE SEQUENCE</scope>
    <source>
        <strain evidence="15">Race5_Kim</strain>
    </source>
</reference>
<feature type="domain" description="AAA+ ATPase" evidence="14">
    <location>
        <begin position="272"/>
        <end position="574"/>
    </location>
</feature>
<evidence type="ECO:0000256" key="2">
    <source>
        <dbReference type="ARBA" id="ARBA00007448"/>
    </source>
</evidence>
<evidence type="ECO:0000256" key="6">
    <source>
        <dbReference type="ARBA" id="ARBA00022801"/>
    </source>
</evidence>
<dbReference type="KEGG" id="ffu:CLAFUR5_05496"/>
<name>A0A9Q8P8T5_PASFU</name>
<accession>A0A9Q8P8T5</accession>
<dbReference type="AlphaFoldDB" id="A0A9Q8P8T5"/>
<evidence type="ECO:0000256" key="1">
    <source>
        <dbReference type="ARBA" id="ARBA00004434"/>
    </source>
</evidence>
<organism evidence="15 16">
    <name type="scientific">Passalora fulva</name>
    <name type="common">Tomato leaf mold</name>
    <name type="synonym">Cladosporium fulvum</name>
    <dbReference type="NCBI Taxonomy" id="5499"/>
    <lineage>
        <taxon>Eukaryota</taxon>
        <taxon>Fungi</taxon>
        <taxon>Dikarya</taxon>
        <taxon>Ascomycota</taxon>
        <taxon>Pezizomycotina</taxon>
        <taxon>Dothideomycetes</taxon>
        <taxon>Dothideomycetidae</taxon>
        <taxon>Mycosphaerellales</taxon>
        <taxon>Mycosphaerellaceae</taxon>
        <taxon>Fulvia</taxon>
    </lineage>
</organism>
<protein>
    <submittedName>
        <fullName evidence="15">Mitochondrial chaperone bcs1</fullName>
    </submittedName>
</protein>
<dbReference type="SMART" id="SM00382">
    <property type="entry name" value="AAA"/>
    <property type="match status" value="1"/>
</dbReference>
<dbReference type="InterPro" id="IPR050747">
    <property type="entry name" value="Mitochondrial_chaperone_BCS1"/>
</dbReference>
<feature type="compositionally biased region" description="Polar residues" evidence="12">
    <location>
        <begin position="508"/>
        <end position="526"/>
    </location>
</feature>
<dbReference type="Pfam" id="PF25426">
    <property type="entry name" value="AAA_lid_BCS1"/>
    <property type="match status" value="1"/>
</dbReference>
<dbReference type="RefSeq" id="XP_047761931.1">
    <property type="nucleotide sequence ID" value="XM_047904644.1"/>
</dbReference>
<evidence type="ECO:0000313" key="15">
    <source>
        <dbReference type="EMBL" id="UJO17565.1"/>
    </source>
</evidence>
<evidence type="ECO:0000259" key="14">
    <source>
        <dbReference type="SMART" id="SM00382"/>
    </source>
</evidence>
<evidence type="ECO:0000256" key="3">
    <source>
        <dbReference type="ARBA" id="ARBA00022692"/>
    </source>
</evidence>
<feature type="compositionally biased region" description="Low complexity" evidence="12">
    <location>
        <begin position="467"/>
        <end position="485"/>
    </location>
</feature>
<dbReference type="GO" id="GO:0005743">
    <property type="term" value="C:mitochondrial inner membrane"/>
    <property type="evidence" value="ECO:0007669"/>
    <property type="project" value="UniProtKB-SubCell"/>
</dbReference>
<sequence length="603" mass="66095">MSAPQIDTRWQQMAGSLVAIAAGIRADSSILDLSPEGIFRNAITLLQQRHSRLAIFLGTTIPLAVLAYAIYDKLGAVFRAFQSLRQLKTFFSPSVTIQFSHPMRFVVLAWLANNSKASPKSMALQTSGSLYEHTSPRNTLEYISHMDETSLRFNGRTFYVTRGSGPVYEEEKLVRPAKDMKISYTSFWGTNNITPIKEFLAMVHSNSTKSKETLFHRVDQDGMGWTQPVGKVPRSMNSIAMATQTKEDLVKDVKSYLSEESKAWYASVGIPHRRGYLFYGPPGCGKSSVASALAGDFKLQVFSIAVSNPALTDDALEALFAQLPDRSLVLLEDVDSAGIERSTPDAKGKSDKKSDPALVCPGRIDMPVLFANANHEIMQQMFAKIFADLPGDSTISSQYDIPKLSQAFAASIPEDKLTPAELQNFLLMHRASPVNAVEKAKAWAETLIETKAQGRNVSHFTGQIGETRPSPTQAAPTTTNTAMAPPAMPEPALSISAMKNGFAMAPGTPTQISPSNTTLVKATQPPTVDEHNPDDDHSSDDESSDDDEENQSPEELKMEIKDLKARLARVKRPLTDYGSTHGGRSLFGRDCMPAPTQQAFHRF</sequence>